<evidence type="ECO:0000313" key="11">
    <source>
        <dbReference type="EMBL" id="GAA3746146.1"/>
    </source>
</evidence>
<proteinExistence type="inferred from homology"/>
<evidence type="ECO:0000313" key="12">
    <source>
        <dbReference type="Proteomes" id="UP001499884"/>
    </source>
</evidence>
<accession>A0ABP7FRT2</accession>
<dbReference type="PANTHER" id="PTHR37820">
    <property type="entry name" value="CELL DIVISION PROTEIN DIVIB"/>
    <property type="match status" value="1"/>
</dbReference>
<name>A0ABP7FRT2_9ACTN</name>
<evidence type="ECO:0000256" key="7">
    <source>
        <dbReference type="ARBA" id="ARBA00023306"/>
    </source>
</evidence>
<keyword evidence="7 8" id="KW-0131">Cell cycle</keyword>
<keyword evidence="5 8" id="KW-1133">Transmembrane helix</keyword>
<evidence type="ECO:0000256" key="2">
    <source>
        <dbReference type="ARBA" id="ARBA00022475"/>
    </source>
</evidence>
<comment type="subcellular location">
    <subcellularLocation>
        <location evidence="8">Cell membrane</location>
        <topology evidence="8">Single-pass type II membrane protein</topology>
    </subcellularLocation>
    <subcellularLocation>
        <location evidence="1">Membrane</location>
    </subcellularLocation>
    <text evidence="8">Localizes to the division septum.</text>
</comment>
<evidence type="ECO:0000256" key="1">
    <source>
        <dbReference type="ARBA" id="ARBA00004370"/>
    </source>
</evidence>
<evidence type="ECO:0000256" key="3">
    <source>
        <dbReference type="ARBA" id="ARBA00022618"/>
    </source>
</evidence>
<feature type="region of interest" description="Disordered" evidence="9">
    <location>
        <begin position="1"/>
        <end position="27"/>
    </location>
</feature>
<dbReference type="PANTHER" id="PTHR37820:SF1">
    <property type="entry name" value="CELL DIVISION PROTEIN FTSQ"/>
    <property type="match status" value="1"/>
</dbReference>
<dbReference type="EMBL" id="BAABEP010000042">
    <property type="protein sequence ID" value="GAA3746146.1"/>
    <property type="molecule type" value="Genomic_DNA"/>
</dbReference>
<feature type="transmembrane region" description="Helical" evidence="8">
    <location>
        <begin position="36"/>
        <end position="55"/>
    </location>
</feature>
<dbReference type="Pfam" id="PF03799">
    <property type="entry name" value="FtsQ_DivIB_C"/>
    <property type="match status" value="1"/>
</dbReference>
<keyword evidence="2 8" id="KW-1003">Cell membrane</keyword>
<evidence type="ECO:0000256" key="4">
    <source>
        <dbReference type="ARBA" id="ARBA00022692"/>
    </source>
</evidence>
<sequence>MAGPTTAERDARQPRSESGRPGGERSGGPRVPLRRLIVVLAGAVVLLGLVLWVLYGSSWLRLTRVQVTGARVLTSEQVTGAARVPLGSPLASLDTGAVAARVERALPRVDSVAVSRSWPHTAEVKVTERVPVLVMKKGADFTEVDAEGVRFDTVRNAPRGVPQLELTPDPKAVSPRFPVTRLLREAAAVRAALPAQVARDTRSLQVRSYDSVSLRLSDGRTVMWGSGEEGAAKARALTALLKAAPKADHFDVSAPSAPASSVS</sequence>
<keyword evidence="6 8" id="KW-0472">Membrane</keyword>
<comment type="caution">
    <text evidence="11">The sequence shown here is derived from an EMBL/GenBank/DDBJ whole genome shotgun (WGS) entry which is preliminary data.</text>
</comment>
<dbReference type="InterPro" id="IPR050487">
    <property type="entry name" value="FtsQ_DivIB"/>
</dbReference>
<keyword evidence="12" id="KW-1185">Reference proteome</keyword>
<gene>
    <name evidence="8 11" type="primary">ftsQ</name>
    <name evidence="11" type="ORF">GCM10023082_48330</name>
</gene>
<keyword evidence="3 8" id="KW-0132">Cell division</keyword>
<feature type="compositionally biased region" description="Basic and acidic residues" evidence="9">
    <location>
        <begin position="7"/>
        <end position="18"/>
    </location>
</feature>
<dbReference type="InterPro" id="IPR005548">
    <property type="entry name" value="Cell_div_FtsQ/DivIB_C"/>
</dbReference>
<dbReference type="RefSeq" id="WP_345651331.1">
    <property type="nucleotide sequence ID" value="NZ_BAABEP010000042.1"/>
</dbReference>
<evidence type="ECO:0000256" key="9">
    <source>
        <dbReference type="SAM" id="MobiDB-lite"/>
    </source>
</evidence>
<dbReference type="PROSITE" id="PS51779">
    <property type="entry name" value="POTRA"/>
    <property type="match status" value="1"/>
</dbReference>
<comment type="similarity">
    <text evidence="8">Belongs to the FtsQ/DivIB family. FtsQ subfamily.</text>
</comment>
<dbReference type="GO" id="GO:0051301">
    <property type="term" value="P:cell division"/>
    <property type="evidence" value="ECO:0007669"/>
    <property type="project" value="UniProtKB-KW"/>
</dbReference>
<comment type="function">
    <text evidence="8">Essential cell division protein.</text>
</comment>
<evidence type="ECO:0000256" key="6">
    <source>
        <dbReference type="ARBA" id="ARBA00023136"/>
    </source>
</evidence>
<dbReference type="InterPro" id="IPR034746">
    <property type="entry name" value="POTRA"/>
</dbReference>
<dbReference type="Proteomes" id="UP001499884">
    <property type="component" value="Unassembled WGS sequence"/>
</dbReference>
<evidence type="ECO:0000259" key="10">
    <source>
        <dbReference type="PROSITE" id="PS51779"/>
    </source>
</evidence>
<evidence type="ECO:0000256" key="8">
    <source>
        <dbReference type="HAMAP-Rule" id="MF_00911"/>
    </source>
</evidence>
<dbReference type="InterPro" id="IPR013685">
    <property type="entry name" value="POTRA_FtsQ_type"/>
</dbReference>
<organism evidence="11 12">
    <name type="scientific">Streptomyces tremellae</name>
    <dbReference type="NCBI Taxonomy" id="1124239"/>
    <lineage>
        <taxon>Bacteria</taxon>
        <taxon>Bacillati</taxon>
        <taxon>Actinomycetota</taxon>
        <taxon>Actinomycetes</taxon>
        <taxon>Kitasatosporales</taxon>
        <taxon>Streptomycetaceae</taxon>
        <taxon>Streptomyces</taxon>
    </lineage>
</organism>
<dbReference type="HAMAP" id="MF_00911">
    <property type="entry name" value="FtsQ_subfam"/>
    <property type="match status" value="1"/>
</dbReference>
<evidence type="ECO:0000256" key="5">
    <source>
        <dbReference type="ARBA" id="ARBA00022989"/>
    </source>
</evidence>
<protein>
    <recommendedName>
        <fullName evidence="8">Cell division protein FtsQ</fullName>
    </recommendedName>
</protein>
<dbReference type="InterPro" id="IPR026579">
    <property type="entry name" value="FtsQ"/>
</dbReference>
<reference evidence="12" key="1">
    <citation type="journal article" date="2019" name="Int. J. Syst. Evol. Microbiol.">
        <title>The Global Catalogue of Microorganisms (GCM) 10K type strain sequencing project: providing services to taxonomists for standard genome sequencing and annotation.</title>
        <authorList>
            <consortium name="The Broad Institute Genomics Platform"/>
            <consortium name="The Broad Institute Genome Sequencing Center for Infectious Disease"/>
            <person name="Wu L."/>
            <person name="Ma J."/>
        </authorList>
    </citation>
    <scope>NUCLEOTIDE SEQUENCE [LARGE SCALE GENOMIC DNA]</scope>
    <source>
        <strain evidence="12">JCM 30846</strain>
    </source>
</reference>
<keyword evidence="4 8" id="KW-0812">Transmembrane</keyword>
<feature type="domain" description="POTRA" evidence="10">
    <location>
        <begin position="60"/>
        <end position="129"/>
    </location>
</feature>
<dbReference type="Gene3D" id="3.10.20.310">
    <property type="entry name" value="membrane protein fhac"/>
    <property type="match status" value="1"/>
</dbReference>
<dbReference type="Pfam" id="PF08478">
    <property type="entry name" value="POTRA_1"/>
    <property type="match status" value="1"/>
</dbReference>